<evidence type="ECO:0000313" key="1">
    <source>
        <dbReference type="EMBL" id="AYV83352.1"/>
    </source>
</evidence>
<gene>
    <name evidence="1" type="ORF">Hyperionvirus6_33</name>
</gene>
<dbReference type="EMBL" id="MK072388">
    <property type="protein sequence ID" value="AYV83352.1"/>
    <property type="molecule type" value="Genomic_DNA"/>
</dbReference>
<reference evidence="1" key="1">
    <citation type="submission" date="2018-10" db="EMBL/GenBank/DDBJ databases">
        <title>Hidden diversity of soil giant viruses.</title>
        <authorList>
            <person name="Schulz F."/>
            <person name="Alteio L."/>
            <person name="Goudeau D."/>
            <person name="Ryan E.M."/>
            <person name="Malmstrom R.R."/>
            <person name="Blanchard J."/>
            <person name="Woyke T."/>
        </authorList>
    </citation>
    <scope>NUCLEOTIDE SEQUENCE</scope>
    <source>
        <strain evidence="1">HYV1</strain>
    </source>
</reference>
<sequence>MDFRSDAFLDRPMYFAWQKPRGYVYGTEYGEIKIFLEDPTPYLTCESLEVKAPPTYSVCCEPTGLMQFTIHVGRYHPSTPGPGSEFDHFGAAFLAPTFRRKFVIPQAPDLDHWKRDFPRESLTKSTFRQIFGGSPIKSIVRPTEHYHLISPEGKAQRIAYLEQLTKLIKPLFSPLISKYLFAACSDIILAYYLSY</sequence>
<proteinExistence type="predicted"/>
<name>A0A3G5A8E8_9VIRU</name>
<protein>
    <submittedName>
        <fullName evidence="1">Uncharacterized protein</fullName>
    </submittedName>
</protein>
<accession>A0A3G5A8E8</accession>
<organism evidence="1">
    <name type="scientific">Hyperionvirus sp</name>
    <dbReference type="NCBI Taxonomy" id="2487770"/>
    <lineage>
        <taxon>Viruses</taxon>
        <taxon>Varidnaviria</taxon>
        <taxon>Bamfordvirae</taxon>
        <taxon>Nucleocytoviricota</taxon>
        <taxon>Megaviricetes</taxon>
        <taxon>Imitervirales</taxon>
        <taxon>Mimiviridae</taxon>
        <taxon>Klosneuvirinae</taxon>
    </lineage>
</organism>